<comment type="caution">
    <text evidence="4">The sequence shown here is derived from an EMBL/GenBank/DDBJ whole genome shotgun (WGS) entry which is preliminary data.</text>
</comment>
<feature type="transmembrane region" description="Helical" evidence="2">
    <location>
        <begin position="206"/>
        <end position="228"/>
    </location>
</feature>
<feature type="transmembrane region" description="Helical" evidence="2">
    <location>
        <begin position="93"/>
        <end position="120"/>
    </location>
</feature>
<evidence type="ECO:0000313" key="5">
    <source>
        <dbReference type="Proteomes" id="UP001199106"/>
    </source>
</evidence>
<dbReference type="AlphaFoldDB" id="A0AAD4NV05"/>
<proteinExistence type="predicted"/>
<keyword evidence="2" id="KW-0812">Transmembrane</keyword>
<evidence type="ECO:0000313" key="4">
    <source>
        <dbReference type="EMBL" id="KAG9195622.1"/>
    </source>
</evidence>
<dbReference type="InterPro" id="IPR049326">
    <property type="entry name" value="Rhodopsin_dom_fungi"/>
</dbReference>
<evidence type="ECO:0000259" key="3">
    <source>
        <dbReference type="Pfam" id="PF20684"/>
    </source>
</evidence>
<dbReference type="PANTHER" id="PTHR38794:SF3">
    <property type="entry name" value="INTEGRAL MEMBRANE PROTEIN"/>
    <property type="match status" value="1"/>
</dbReference>
<dbReference type="Proteomes" id="UP001199106">
    <property type="component" value="Unassembled WGS sequence"/>
</dbReference>
<feature type="domain" description="Rhodopsin" evidence="3">
    <location>
        <begin position="38"/>
        <end position="267"/>
    </location>
</feature>
<keyword evidence="2" id="KW-0472">Membrane</keyword>
<reference evidence="4" key="1">
    <citation type="submission" date="2021-07" db="EMBL/GenBank/DDBJ databases">
        <title>Genome Resource of American Ginseng Black Spot Pathogen Alternaria panax.</title>
        <authorList>
            <person name="Qiu C."/>
            <person name="Wang W."/>
            <person name="Liu Z."/>
        </authorList>
    </citation>
    <scope>NUCLEOTIDE SEQUENCE</scope>
    <source>
        <strain evidence="4">BNCC115425</strain>
    </source>
</reference>
<name>A0AAD4NV05_9PLEO</name>
<dbReference type="Pfam" id="PF20684">
    <property type="entry name" value="Fung_rhodopsin"/>
    <property type="match status" value="1"/>
</dbReference>
<feature type="transmembrane region" description="Helical" evidence="2">
    <location>
        <begin position="132"/>
        <end position="151"/>
    </location>
</feature>
<feature type="region of interest" description="Disordered" evidence="1">
    <location>
        <begin position="346"/>
        <end position="366"/>
    </location>
</feature>
<keyword evidence="5" id="KW-1185">Reference proteome</keyword>
<accession>A0AAD4NV05</accession>
<dbReference type="PANTHER" id="PTHR38794">
    <property type="entry name" value="INTEGRAL MEMBRANE PROTEIN"/>
    <property type="match status" value="1"/>
</dbReference>
<organism evidence="4 5">
    <name type="scientific">Alternaria panax</name>
    <dbReference type="NCBI Taxonomy" id="48097"/>
    <lineage>
        <taxon>Eukaryota</taxon>
        <taxon>Fungi</taxon>
        <taxon>Dikarya</taxon>
        <taxon>Ascomycota</taxon>
        <taxon>Pezizomycotina</taxon>
        <taxon>Dothideomycetes</taxon>
        <taxon>Pleosporomycetidae</taxon>
        <taxon>Pleosporales</taxon>
        <taxon>Pleosporineae</taxon>
        <taxon>Pleosporaceae</taxon>
        <taxon>Alternaria</taxon>
        <taxon>Alternaria sect. Panax</taxon>
    </lineage>
</organism>
<protein>
    <recommendedName>
        <fullName evidence="3">Rhodopsin domain-containing protein</fullName>
    </recommendedName>
</protein>
<feature type="transmembrane region" description="Helical" evidence="2">
    <location>
        <begin position="171"/>
        <end position="194"/>
    </location>
</feature>
<feature type="transmembrane region" description="Helical" evidence="2">
    <location>
        <begin position="20"/>
        <end position="38"/>
    </location>
</feature>
<gene>
    <name evidence="4" type="ORF">G6011_00743</name>
</gene>
<sequence>MVPAGSDESRGNAATTRSGFILVSTYSWTIITAGVLAARFWQSRSQQVEVGFDDVAIVAATVVYLGATVSWQYAIRGGLGKDFHDLSGENINLYFKATYIVGIFVVFAMALAKLSSALLIERVVPQTRKAKIILFSMTAIFAIFATLAISFQCGIPRWTVHPMRCSNEGLAITVIGSNMATDLLLAFWMVPVLWKLSSDKEKGFAAAMLFGVRAIVAFVAGGEIWATLRLASSRNPTRDAVELVVLTQSVSSLSLILSSVPRIKRVIGVGGSGLVYPENQGTELTVSRESSSWQDSRSTDPKLVPSDLGDFTVTVSSKGTEKRTKTPCKHLHPDWQTLTMRASADEHASTSSLFGPDEQEGVMMRQDVIVSVEDKKPRKTVFQRENG</sequence>
<feature type="transmembrane region" description="Helical" evidence="2">
    <location>
        <begin position="50"/>
        <end position="73"/>
    </location>
</feature>
<evidence type="ECO:0000256" key="2">
    <source>
        <dbReference type="SAM" id="Phobius"/>
    </source>
</evidence>
<dbReference type="EMBL" id="JAANER010000001">
    <property type="protein sequence ID" value="KAG9195622.1"/>
    <property type="molecule type" value="Genomic_DNA"/>
</dbReference>
<keyword evidence="2" id="KW-1133">Transmembrane helix</keyword>
<evidence type="ECO:0000256" key="1">
    <source>
        <dbReference type="SAM" id="MobiDB-lite"/>
    </source>
</evidence>